<evidence type="ECO:0000256" key="1">
    <source>
        <dbReference type="SAM" id="MobiDB-lite"/>
    </source>
</evidence>
<evidence type="ECO:0000313" key="3">
    <source>
        <dbReference type="Proteomes" id="UP000433483"/>
    </source>
</evidence>
<proteinExistence type="predicted"/>
<feature type="compositionally biased region" description="Low complexity" evidence="1">
    <location>
        <begin position="42"/>
        <end position="62"/>
    </location>
</feature>
<feature type="region of interest" description="Disordered" evidence="1">
    <location>
        <begin position="24"/>
        <end position="70"/>
    </location>
</feature>
<gene>
    <name evidence="2" type="ORF">PF005_g33734</name>
</gene>
<dbReference type="AlphaFoldDB" id="A0A6A3TXG7"/>
<feature type="compositionally biased region" description="Polar residues" evidence="1">
    <location>
        <begin position="24"/>
        <end position="33"/>
    </location>
</feature>
<reference evidence="2 3" key="1">
    <citation type="submission" date="2018-08" db="EMBL/GenBank/DDBJ databases">
        <title>Genomic investigation of the strawberry pathogen Phytophthora fragariae indicates pathogenicity is determined by transcriptional variation in three key races.</title>
        <authorList>
            <person name="Adams T.M."/>
            <person name="Armitage A.D."/>
            <person name="Sobczyk M.K."/>
            <person name="Bates H.J."/>
            <person name="Dunwell J.M."/>
            <person name="Nellist C.F."/>
            <person name="Harrison R.J."/>
        </authorList>
    </citation>
    <scope>NUCLEOTIDE SEQUENCE [LARGE SCALE GENOMIC DNA]</scope>
    <source>
        <strain evidence="2 3">NOV-27</strain>
    </source>
</reference>
<organism evidence="2 3">
    <name type="scientific">Phytophthora fragariae</name>
    <dbReference type="NCBI Taxonomy" id="53985"/>
    <lineage>
        <taxon>Eukaryota</taxon>
        <taxon>Sar</taxon>
        <taxon>Stramenopiles</taxon>
        <taxon>Oomycota</taxon>
        <taxon>Peronosporomycetes</taxon>
        <taxon>Peronosporales</taxon>
        <taxon>Peronosporaceae</taxon>
        <taxon>Phytophthora</taxon>
    </lineage>
</organism>
<keyword evidence="3" id="KW-1185">Reference proteome</keyword>
<accession>A0A6A3TXG7</accession>
<comment type="caution">
    <text evidence="2">The sequence shown here is derived from an EMBL/GenBank/DDBJ whole genome shotgun (WGS) entry which is preliminary data.</text>
</comment>
<sequence length="107" mass="10232">ATPPPRGANPSSNFASISVSSNLNAKSVRSTAGPSGFDAETKSSGSATAKSVSSSAAKTAGSPIATSACSTCDLSSLETESRVRVAIAAAGKSTGSATSNSVCSSAT</sequence>
<dbReference type="Proteomes" id="UP000433483">
    <property type="component" value="Unassembled WGS sequence"/>
</dbReference>
<protein>
    <submittedName>
        <fullName evidence="2">Uncharacterized protein</fullName>
    </submittedName>
</protein>
<evidence type="ECO:0000313" key="2">
    <source>
        <dbReference type="EMBL" id="KAE9143551.1"/>
    </source>
</evidence>
<dbReference type="EMBL" id="QXGB01012168">
    <property type="protein sequence ID" value="KAE9143551.1"/>
    <property type="molecule type" value="Genomic_DNA"/>
</dbReference>
<name>A0A6A3TXG7_9STRA</name>
<feature type="non-terminal residue" evidence="2">
    <location>
        <position position="1"/>
    </location>
</feature>